<evidence type="ECO:0000256" key="1">
    <source>
        <dbReference type="SAM" id="Phobius"/>
    </source>
</evidence>
<feature type="transmembrane region" description="Helical" evidence="1">
    <location>
        <begin position="101"/>
        <end position="123"/>
    </location>
</feature>
<feature type="transmembrane region" description="Helical" evidence="1">
    <location>
        <begin position="21"/>
        <end position="38"/>
    </location>
</feature>
<dbReference type="EMBL" id="CP047898">
    <property type="protein sequence ID" value="QHK20990.1"/>
    <property type="molecule type" value="Genomic_DNA"/>
</dbReference>
<dbReference type="AlphaFoldDB" id="A0A6P1NRH2"/>
<organism evidence="2 3">
    <name type="scientific">Pseudarthrobacter psychrotolerans</name>
    <dbReference type="NCBI Taxonomy" id="2697569"/>
    <lineage>
        <taxon>Bacteria</taxon>
        <taxon>Bacillati</taxon>
        <taxon>Actinomycetota</taxon>
        <taxon>Actinomycetes</taxon>
        <taxon>Micrococcales</taxon>
        <taxon>Micrococcaceae</taxon>
        <taxon>Pseudarthrobacter</taxon>
    </lineage>
</organism>
<keyword evidence="1" id="KW-0472">Membrane</keyword>
<feature type="transmembrane region" description="Helical" evidence="1">
    <location>
        <begin position="339"/>
        <end position="358"/>
    </location>
</feature>
<keyword evidence="1" id="KW-1133">Transmembrane helix</keyword>
<dbReference type="Proteomes" id="UP000464186">
    <property type="component" value="Chromosome"/>
</dbReference>
<dbReference type="KEGG" id="psey:GU243_16155"/>
<accession>A0A6P1NRH2</accession>
<reference evidence="2 3" key="1">
    <citation type="submission" date="2020-01" db="EMBL/GenBank/DDBJ databases">
        <title>Pseudarthrobacter psychrotolerans sp. nov., isolated from antarctic soil.</title>
        <authorList>
            <person name="Shin Y."/>
            <person name="Park W."/>
        </authorList>
    </citation>
    <scope>NUCLEOTIDE SEQUENCE [LARGE SCALE GENOMIC DNA]</scope>
    <source>
        <strain evidence="2 3">YJ56</strain>
    </source>
</reference>
<sequence>MFEKTKLGNSVNERSGAIPGPAVPWLTVLSLAVVMAYADGFWMMTLRGAVGAIERTQEPFASWLLESTLVLPVFVVAVLGALALALRLFGPVLRPSSTVLAALLVVAAGTVVGIAEIAVSSAYDYDLQSRQLQLMDSMSHTCAKSCLALQQQASLGLQVHAVAYGSGILLVTNLVLVGWAVAIRGGRLDIGRTRRRTARGGQIDHRRLFLATALFGSAAIHAAVVPEHLSEWAAAGAFFIILTAAQLALGLLSLGRRHGTMLLAAAAVSIVPLALWIYSRTTGLPFGPAAGVPEPAGLPDWAAGVLELTSLVAAVVLLRDNGRPPRRLPASAHVRSLTVVAAIAVTVLGLAGTGPAGFDDAGSPADGSVDISRH</sequence>
<feature type="transmembrane region" description="Helical" evidence="1">
    <location>
        <begin position="261"/>
        <end position="278"/>
    </location>
</feature>
<name>A0A6P1NRH2_9MICC</name>
<keyword evidence="3" id="KW-1185">Reference proteome</keyword>
<feature type="transmembrane region" description="Helical" evidence="1">
    <location>
        <begin position="232"/>
        <end position="254"/>
    </location>
</feature>
<feature type="transmembrane region" description="Helical" evidence="1">
    <location>
        <begin position="207"/>
        <end position="226"/>
    </location>
</feature>
<evidence type="ECO:0000313" key="3">
    <source>
        <dbReference type="Proteomes" id="UP000464186"/>
    </source>
</evidence>
<feature type="transmembrane region" description="Helical" evidence="1">
    <location>
        <begin position="298"/>
        <end position="318"/>
    </location>
</feature>
<keyword evidence="1" id="KW-0812">Transmembrane</keyword>
<gene>
    <name evidence="2" type="ORF">GU243_16155</name>
</gene>
<feature type="transmembrane region" description="Helical" evidence="1">
    <location>
        <begin position="69"/>
        <end position="89"/>
    </location>
</feature>
<protein>
    <submittedName>
        <fullName evidence="2">Uncharacterized protein</fullName>
    </submittedName>
</protein>
<proteinExistence type="predicted"/>
<evidence type="ECO:0000313" key="2">
    <source>
        <dbReference type="EMBL" id="QHK20990.1"/>
    </source>
</evidence>
<feature type="transmembrane region" description="Helical" evidence="1">
    <location>
        <begin position="161"/>
        <end position="186"/>
    </location>
</feature>